<dbReference type="HAMAP" id="MF_00014">
    <property type="entry name" value="Ribosome_mat_RimM"/>
    <property type="match status" value="1"/>
</dbReference>
<comment type="similarity">
    <text evidence="5">Belongs to the RimM family.</text>
</comment>
<dbReference type="GO" id="GO:0005737">
    <property type="term" value="C:cytoplasm"/>
    <property type="evidence" value="ECO:0007669"/>
    <property type="project" value="UniProtKB-SubCell"/>
</dbReference>
<evidence type="ECO:0000259" key="7">
    <source>
        <dbReference type="Pfam" id="PF05239"/>
    </source>
</evidence>
<dbReference type="AlphaFoldDB" id="A0A9D2KPQ3"/>
<evidence type="ECO:0000256" key="2">
    <source>
        <dbReference type="ARBA" id="ARBA00022517"/>
    </source>
</evidence>
<evidence type="ECO:0000256" key="4">
    <source>
        <dbReference type="ARBA" id="ARBA00023186"/>
    </source>
</evidence>
<dbReference type="Proteomes" id="UP000823821">
    <property type="component" value="Unassembled WGS sequence"/>
</dbReference>
<sequence>MSRWIELGVLLRPHGIKGEICVDWYADSPSLLSAPLFLQQGNRPPSPVKVAAWRMHKERPLILLEGVGDRTAAENLRGARLLVDRDSLPPTADDEVYVEDLLGCAVLLPDGSRLGSLDHVEYPAPDKEIWSIRTPDGKEVLFPAEDCFIMGFDLADPDAPVVTIDPPPGLLDVYLNDAP</sequence>
<dbReference type="GO" id="GO:0006364">
    <property type="term" value="P:rRNA processing"/>
    <property type="evidence" value="ECO:0007669"/>
    <property type="project" value="UniProtKB-UniRule"/>
</dbReference>
<dbReference type="InterPro" id="IPR011033">
    <property type="entry name" value="PRC_barrel-like_sf"/>
</dbReference>
<evidence type="ECO:0000313" key="9">
    <source>
        <dbReference type="Proteomes" id="UP000823821"/>
    </source>
</evidence>
<proteinExistence type="inferred from homology"/>
<name>A0A9D2KPQ3_9BACT</name>
<dbReference type="Gene3D" id="2.30.30.240">
    <property type="entry name" value="PRC-barrel domain"/>
    <property type="match status" value="1"/>
</dbReference>
<dbReference type="GO" id="GO:0005840">
    <property type="term" value="C:ribosome"/>
    <property type="evidence" value="ECO:0007669"/>
    <property type="project" value="InterPro"/>
</dbReference>
<reference evidence="8" key="2">
    <citation type="submission" date="2021-04" db="EMBL/GenBank/DDBJ databases">
        <authorList>
            <person name="Gilroy R."/>
        </authorList>
    </citation>
    <scope>NUCLEOTIDE SEQUENCE</scope>
    <source>
        <strain evidence="8">5032</strain>
    </source>
</reference>
<dbReference type="NCBIfam" id="TIGR02273">
    <property type="entry name" value="16S_RimM"/>
    <property type="match status" value="1"/>
</dbReference>
<feature type="domain" description="PRC-barrel" evidence="7">
    <location>
        <begin position="94"/>
        <end position="168"/>
    </location>
</feature>
<keyword evidence="1 5" id="KW-0963">Cytoplasm</keyword>
<dbReference type="GO" id="GO:0043022">
    <property type="term" value="F:ribosome binding"/>
    <property type="evidence" value="ECO:0007669"/>
    <property type="project" value="InterPro"/>
</dbReference>
<accession>A0A9D2KPQ3</accession>
<dbReference type="Pfam" id="PF05239">
    <property type="entry name" value="PRC"/>
    <property type="match status" value="1"/>
</dbReference>
<dbReference type="InterPro" id="IPR036976">
    <property type="entry name" value="RimM_N_sf"/>
</dbReference>
<keyword evidence="2 5" id="KW-0690">Ribosome biogenesis</keyword>
<dbReference type="SUPFAM" id="SSF50346">
    <property type="entry name" value="PRC-barrel domain"/>
    <property type="match status" value="1"/>
</dbReference>
<dbReference type="PANTHER" id="PTHR33692">
    <property type="entry name" value="RIBOSOME MATURATION FACTOR RIMM"/>
    <property type="match status" value="1"/>
</dbReference>
<feature type="domain" description="RimM N-terminal" evidence="6">
    <location>
        <begin position="7"/>
        <end position="86"/>
    </location>
</feature>
<evidence type="ECO:0000259" key="6">
    <source>
        <dbReference type="Pfam" id="PF01782"/>
    </source>
</evidence>
<keyword evidence="4 5" id="KW-0143">Chaperone</keyword>
<dbReference type="InterPro" id="IPR027275">
    <property type="entry name" value="PRC-brl_dom"/>
</dbReference>
<dbReference type="EMBL" id="DWZD01000038">
    <property type="protein sequence ID" value="HJA79002.1"/>
    <property type="molecule type" value="Genomic_DNA"/>
</dbReference>
<keyword evidence="3 5" id="KW-0698">rRNA processing</keyword>
<dbReference type="InterPro" id="IPR011961">
    <property type="entry name" value="RimM"/>
</dbReference>
<comment type="function">
    <text evidence="5">An accessory protein needed during the final step in the assembly of 30S ribosomal subunit, possibly for assembly of the head region. Essential for efficient processing of 16S rRNA. May be needed both before and after RbfA during the maturation of 16S rRNA. It has affinity for free ribosomal 30S subunits but not for 70S ribosomes.</text>
</comment>
<dbReference type="PANTHER" id="PTHR33692:SF1">
    <property type="entry name" value="RIBOSOME MATURATION FACTOR RIMM"/>
    <property type="match status" value="1"/>
</dbReference>
<dbReference type="GO" id="GO:0042274">
    <property type="term" value="P:ribosomal small subunit biogenesis"/>
    <property type="evidence" value="ECO:0007669"/>
    <property type="project" value="UniProtKB-UniRule"/>
</dbReference>
<comment type="caution">
    <text evidence="8">The sequence shown here is derived from an EMBL/GenBank/DDBJ whole genome shotgun (WGS) entry which is preliminary data.</text>
</comment>
<dbReference type="Gene3D" id="2.40.30.60">
    <property type="entry name" value="RimM"/>
    <property type="match status" value="1"/>
</dbReference>
<evidence type="ECO:0000256" key="5">
    <source>
        <dbReference type="HAMAP-Rule" id="MF_00014"/>
    </source>
</evidence>
<dbReference type="InterPro" id="IPR002676">
    <property type="entry name" value="RimM_N"/>
</dbReference>
<dbReference type="Pfam" id="PF01782">
    <property type="entry name" value="RimM"/>
    <property type="match status" value="1"/>
</dbReference>
<protein>
    <recommendedName>
        <fullName evidence="5">Ribosome maturation factor RimM</fullName>
    </recommendedName>
</protein>
<evidence type="ECO:0000256" key="1">
    <source>
        <dbReference type="ARBA" id="ARBA00022490"/>
    </source>
</evidence>
<comment type="subunit">
    <text evidence="5">Binds ribosomal protein uS19.</text>
</comment>
<evidence type="ECO:0000313" key="8">
    <source>
        <dbReference type="EMBL" id="HJA79002.1"/>
    </source>
</evidence>
<organism evidence="8 9">
    <name type="scientific">Candidatus Desulfovibrio intestinavium</name>
    <dbReference type="NCBI Taxonomy" id="2838534"/>
    <lineage>
        <taxon>Bacteria</taxon>
        <taxon>Pseudomonadati</taxon>
        <taxon>Thermodesulfobacteriota</taxon>
        <taxon>Desulfovibrionia</taxon>
        <taxon>Desulfovibrionales</taxon>
        <taxon>Desulfovibrionaceae</taxon>
        <taxon>Desulfovibrio</taxon>
    </lineage>
</organism>
<comment type="subcellular location">
    <subcellularLocation>
        <location evidence="5">Cytoplasm</location>
    </subcellularLocation>
</comment>
<reference evidence="8" key="1">
    <citation type="journal article" date="2021" name="PeerJ">
        <title>Extensive microbial diversity within the chicken gut microbiome revealed by metagenomics and culture.</title>
        <authorList>
            <person name="Gilroy R."/>
            <person name="Ravi A."/>
            <person name="Getino M."/>
            <person name="Pursley I."/>
            <person name="Horton D.L."/>
            <person name="Alikhan N.F."/>
            <person name="Baker D."/>
            <person name="Gharbi K."/>
            <person name="Hall N."/>
            <person name="Watson M."/>
            <person name="Adriaenssens E.M."/>
            <person name="Foster-Nyarko E."/>
            <person name="Jarju S."/>
            <person name="Secka A."/>
            <person name="Antonio M."/>
            <person name="Oren A."/>
            <person name="Chaudhuri R.R."/>
            <person name="La Ragione R."/>
            <person name="Hildebrand F."/>
            <person name="Pallen M.J."/>
        </authorList>
    </citation>
    <scope>NUCLEOTIDE SEQUENCE</scope>
    <source>
        <strain evidence="8">5032</strain>
    </source>
</reference>
<comment type="domain">
    <text evidence="5">The PRC barrel domain binds ribosomal protein uS19.</text>
</comment>
<dbReference type="InterPro" id="IPR009000">
    <property type="entry name" value="Transl_B-barrel_sf"/>
</dbReference>
<gene>
    <name evidence="5 8" type="primary">rimM</name>
    <name evidence="8" type="ORF">H9784_05440</name>
</gene>
<dbReference type="SUPFAM" id="SSF50447">
    <property type="entry name" value="Translation proteins"/>
    <property type="match status" value="1"/>
</dbReference>
<evidence type="ECO:0000256" key="3">
    <source>
        <dbReference type="ARBA" id="ARBA00022552"/>
    </source>
</evidence>